<evidence type="ECO:0000313" key="2">
    <source>
        <dbReference type="Proteomes" id="UP000724584"/>
    </source>
</evidence>
<organism evidence="1 2">
    <name type="scientific">Chaetomium tenue</name>
    <dbReference type="NCBI Taxonomy" id="1854479"/>
    <lineage>
        <taxon>Eukaryota</taxon>
        <taxon>Fungi</taxon>
        <taxon>Dikarya</taxon>
        <taxon>Ascomycota</taxon>
        <taxon>Pezizomycotina</taxon>
        <taxon>Sordariomycetes</taxon>
        <taxon>Sordariomycetidae</taxon>
        <taxon>Sordariales</taxon>
        <taxon>Chaetomiaceae</taxon>
        <taxon>Chaetomium</taxon>
    </lineage>
</organism>
<accession>A0ACB7PS71</accession>
<dbReference type="Proteomes" id="UP000724584">
    <property type="component" value="Unassembled WGS sequence"/>
</dbReference>
<dbReference type="EMBL" id="JAGIZQ010000001">
    <property type="protein sequence ID" value="KAH6650366.1"/>
    <property type="molecule type" value="Genomic_DNA"/>
</dbReference>
<sequence>MKTASSLSCLFAVLRLTFANPQVTDNVKRQDSELLDSYDFVIAGAGTSGLTVADRLTEAFPDKTVLVVEYGEVEYARGIFDPPMTIWGGSSNAASGWLLNSTPSPELNNATALVMVGKVVGGSSAINGQFFDRGSRFDYDAWDRLQEGSPESRKKGIDWSWDGIYPFFRKSVTFTPPSEAVARKYNYTWNTSAFENVTPIHASLPPFLWGDHFVGRDAWKEMGIWRADECANGDKEGLCWIPISQHPITAKRSYSGIGHYADVVADRPNYHLLVKHQVARVVYPKRNTKSGPPLVEVRPLDGGPLFNISVKNEVILSSGVFGTPAILQRSGIGPAAFLKSLDIPVILDLPGVGSNLHDHSGPRISWNYTKPIPFYPLPSDMLNATFAAEAAAGFNQTPAQGPYTLAMSNSAIWVSLPNITIDYPTIIDAIRAQAASPNTTALHLPPAYNADPTLIAGYRAQLTQLAQLYANPHSPSLESAWATGTSPAAVLLHPLSRGTARLNTTHPFEPPVLDYRSASNPVDMALHLAHTRYLRRMTRTDTLQKLGAVEVGPGEEAAADEGLLRAYVRQSTVQSYMHPCCTAAMLPRGLGGVVGADLSVHGVAGLRVVDMSVLPMLPAAHLSATAYAVGEKAADIIIKWKDE</sequence>
<keyword evidence="2" id="KW-1185">Reference proteome</keyword>
<protein>
    <submittedName>
        <fullName evidence="1">Uncharacterized protein</fullName>
    </submittedName>
</protein>
<name>A0ACB7PS71_9PEZI</name>
<proteinExistence type="predicted"/>
<gene>
    <name evidence="1" type="ORF">F5144DRAFT_479752</name>
</gene>
<comment type="caution">
    <text evidence="1">The sequence shown here is derived from an EMBL/GenBank/DDBJ whole genome shotgun (WGS) entry which is preliminary data.</text>
</comment>
<evidence type="ECO:0000313" key="1">
    <source>
        <dbReference type="EMBL" id="KAH6650366.1"/>
    </source>
</evidence>
<reference evidence="1 2" key="1">
    <citation type="journal article" date="2021" name="Nat. Commun.">
        <title>Genetic determinants of endophytism in the Arabidopsis root mycobiome.</title>
        <authorList>
            <person name="Mesny F."/>
            <person name="Miyauchi S."/>
            <person name="Thiergart T."/>
            <person name="Pickel B."/>
            <person name="Atanasova L."/>
            <person name="Karlsson M."/>
            <person name="Huettel B."/>
            <person name="Barry K.W."/>
            <person name="Haridas S."/>
            <person name="Chen C."/>
            <person name="Bauer D."/>
            <person name="Andreopoulos W."/>
            <person name="Pangilinan J."/>
            <person name="LaButti K."/>
            <person name="Riley R."/>
            <person name="Lipzen A."/>
            <person name="Clum A."/>
            <person name="Drula E."/>
            <person name="Henrissat B."/>
            <person name="Kohler A."/>
            <person name="Grigoriev I.V."/>
            <person name="Martin F.M."/>
            <person name="Hacquard S."/>
        </authorList>
    </citation>
    <scope>NUCLEOTIDE SEQUENCE [LARGE SCALE GENOMIC DNA]</scope>
    <source>
        <strain evidence="1 2">MPI-SDFR-AT-0079</strain>
    </source>
</reference>